<proteinExistence type="predicted"/>
<gene>
    <name evidence="1" type="ORF">H5410_060227</name>
</gene>
<name>A0A9J5W4I2_SOLCO</name>
<dbReference type="Proteomes" id="UP000824120">
    <property type="component" value="Chromosome 12"/>
</dbReference>
<organism evidence="1 2">
    <name type="scientific">Solanum commersonii</name>
    <name type="common">Commerson's wild potato</name>
    <name type="synonym">Commerson's nightshade</name>
    <dbReference type="NCBI Taxonomy" id="4109"/>
    <lineage>
        <taxon>Eukaryota</taxon>
        <taxon>Viridiplantae</taxon>
        <taxon>Streptophyta</taxon>
        <taxon>Embryophyta</taxon>
        <taxon>Tracheophyta</taxon>
        <taxon>Spermatophyta</taxon>
        <taxon>Magnoliopsida</taxon>
        <taxon>eudicotyledons</taxon>
        <taxon>Gunneridae</taxon>
        <taxon>Pentapetalae</taxon>
        <taxon>asterids</taxon>
        <taxon>lamiids</taxon>
        <taxon>Solanales</taxon>
        <taxon>Solanaceae</taxon>
        <taxon>Solanoideae</taxon>
        <taxon>Solaneae</taxon>
        <taxon>Solanum</taxon>
    </lineage>
</organism>
<dbReference type="PANTHER" id="PTHR36264:SF5">
    <property type="entry name" value="SET DOMAIN-CONTAINING PROTEIN"/>
    <property type="match status" value="1"/>
</dbReference>
<dbReference type="AlphaFoldDB" id="A0A9J5W4I2"/>
<dbReference type="OrthoDB" id="1915967at2759"/>
<accession>A0A9J5W4I2</accession>
<dbReference type="EMBL" id="JACXVP010000012">
    <property type="protein sequence ID" value="KAG5570461.1"/>
    <property type="molecule type" value="Genomic_DNA"/>
</dbReference>
<reference evidence="1 2" key="1">
    <citation type="submission" date="2020-09" db="EMBL/GenBank/DDBJ databases">
        <title>De no assembly of potato wild relative species, Solanum commersonii.</title>
        <authorList>
            <person name="Cho K."/>
        </authorList>
    </citation>
    <scope>NUCLEOTIDE SEQUENCE [LARGE SCALE GENOMIC DNA]</scope>
    <source>
        <strain evidence="1">LZ3.2</strain>
        <tissue evidence="1">Leaf</tissue>
    </source>
</reference>
<comment type="caution">
    <text evidence="1">The sequence shown here is derived from an EMBL/GenBank/DDBJ whole genome shotgun (WGS) entry which is preliminary data.</text>
</comment>
<evidence type="ECO:0000313" key="1">
    <source>
        <dbReference type="EMBL" id="KAG5570461.1"/>
    </source>
</evidence>
<keyword evidence="2" id="KW-1185">Reference proteome</keyword>
<sequence>MVEFITKGEGNMQHVELWDVTKASNPRNDENAYVEMTMPSEDYALVCADLFTNRGLSVGDETGLYWDINLCNFKFKNSIRGGAVTSIWRKTSRKSPVGLVRPIKAWDFWALLGLS</sequence>
<dbReference type="PANTHER" id="PTHR36264">
    <property type="entry name" value="SET DOMAIN-CONTAINING PROTEIN"/>
    <property type="match status" value="1"/>
</dbReference>
<protein>
    <submittedName>
        <fullName evidence="1">Uncharacterized protein</fullName>
    </submittedName>
</protein>
<evidence type="ECO:0000313" key="2">
    <source>
        <dbReference type="Proteomes" id="UP000824120"/>
    </source>
</evidence>